<dbReference type="PANTHER" id="PTHR22916:SF3">
    <property type="entry name" value="UDP-GLCNAC:BETAGAL BETA-1,3-N-ACETYLGLUCOSAMINYLTRANSFERASE-LIKE PROTEIN 1"/>
    <property type="match status" value="1"/>
</dbReference>
<accession>A0AAV3FFX7</accession>
<dbReference type="InterPro" id="IPR001173">
    <property type="entry name" value="Glyco_trans_2-like"/>
</dbReference>
<dbReference type="SUPFAM" id="SSF53448">
    <property type="entry name" value="Nucleotide-diphospho-sugar transferases"/>
    <property type="match status" value="1"/>
</dbReference>
<dbReference type="RefSeq" id="WP_003480199.1">
    <property type="nucleotide sequence ID" value="NZ_CM001477.1"/>
</dbReference>
<dbReference type="EMBL" id="AFES01000013">
    <property type="protein sequence ID" value="EIA18230.1"/>
    <property type="molecule type" value="Genomic_DNA"/>
</dbReference>
<dbReference type="PANTHER" id="PTHR22916">
    <property type="entry name" value="GLYCOSYLTRANSFERASE"/>
    <property type="match status" value="1"/>
</dbReference>
<reference evidence="2 3" key="1">
    <citation type="journal article" date="2012" name="PLoS ONE">
        <title>Genome Sequencing and Analysis of a Type A Clostridium perfringens Isolate from a Case of Bovine Clostridial Abomasitis.</title>
        <authorList>
            <person name="Nowell V.J."/>
            <person name="Kropinski A.M."/>
            <person name="Songer J.G."/>
            <person name="Macinnes J.I."/>
            <person name="Parreira V.R."/>
            <person name="Prescott J.F."/>
        </authorList>
    </citation>
    <scope>NUCLEOTIDE SEQUENCE [LARGE SCALE GENOMIC DNA]</scope>
    <source>
        <strain evidence="2 3">F262</strain>
    </source>
</reference>
<protein>
    <submittedName>
        <fullName evidence="2">Glycosyl transferase family 2</fullName>
    </submittedName>
</protein>
<comment type="caution">
    <text evidence="2">The sequence shown here is derived from an EMBL/GenBank/DDBJ whole genome shotgun (WGS) entry which is preliminary data.</text>
</comment>
<feature type="domain" description="Glycosyltransferase 2-like" evidence="1">
    <location>
        <begin position="5"/>
        <end position="136"/>
    </location>
</feature>
<keyword evidence="2" id="KW-0808">Transferase</keyword>
<organism evidence="2 3">
    <name type="scientific">Clostridium perfringens F262</name>
    <dbReference type="NCBI Taxonomy" id="883064"/>
    <lineage>
        <taxon>Bacteria</taxon>
        <taxon>Bacillati</taxon>
        <taxon>Bacillota</taxon>
        <taxon>Clostridia</taxon>
        <taxon>Eubacteriales</taxon>
        <taxon>Clostridiaceae</taxon>
        <taxon>Clostridium</taxon>
    </lineage>
</organism>
<sequence>MARVTVFIPVYNAEKYLKDTIDSILNQTFKDFELLLINDGSTDKSVEIIESFNDKRIRLVHNEKNMGLPFTRNRALEIINSEYIALMDSDDISHKDRLKEQVEFLDINRDIDVVGSDFMMFFPNGKKKYVKTPNNPEYIKFYLMFGICIANPSTMLRKSFLNKYNLKYRDNFFVCQDYSFWVDIIKYGKISNISKPLLYYRSGHDNISRRSSEKKAKQRKELIDKIHIRAIKNNGFSLNDEELEIFNDIFCENIKSNISKTDIKKIEKIIRKLMNQNKKNIEFYNVLIQVWYLVCRNIQANLIYKITTYTSLFKMNFKIFNRILKILLKSFKF</sequence>
<dbReference type="GO" id="GO:0016758">
    <property type="term" value="F:hexosyltransferase activity"/>
    <property type="evidence" value="ECO:0007669"/>
    <property type="project" value="UniProtKB-ARBA"/>
</dbReference>
<evidence type="ECO:0000313" key="3">
    <source>
        <dbReference type="Proteomes" id="UP000005358"/>
    </source>
</evidence>
<name>A0AAV3FFX7_CLOPF</name>
<dbReference type="Gene3D" id="3.90.550.10">
    <property type="entry name" value="Spore Coat Polysaccharide Biosynthesis Protein SpsA, Chain A"/>
    <property type="match status" value="1"/>
</dbReference>
<proteinExistence type="predicted"/>
<dbReference type="AlphaFoldDB" id="A0AAV3FFX7"/>
<gene>
    <name evidence="2" type="ORF">HA1_02507</name>
</gene>
<dbReference type="InterPro" id="IPR029044">
    <property type="entry name" value="Nucleotide-diphossugar_trans"/>
</dbReference>
<dbReference type="CDD" id="cd00761">
    <property type="entry name" value="Glyco_tranf_GTA_type"/>
    <property type="match status" value="1"/>
</dbReference>
<dbReference type="Proteomes" id="UP000005358">
    <property type="component" value="Chromosome"/>
</dbReference>
<evidence type="ECO:0000313" key="2">
    <source>
        <dbReference type="EMBL" id="EIA18230.1"/>
    </source>
</evidence>
<dbReference type="Pfam" id="PF00535">
    <property type="entry name" value="Glycos_transf_2"/>
    <property type="match status" value="1"/>
</dbReference>
<evidence type="ECO:0000259" key="1">
    <source>
        <dbReference type="Pfam" id="PF00535"/>
    </source>
</evidence>